<dbReference type="Gene3D" id="1.10.287.130">
    <property type="match status" value="1"/>
</dbReference>
<dbReference type="Gene3D" id="1.25.40.10">
    <property type="entry name" value="Tetratricopeptide repeat domain"/>
    <property type="match status" value="1"/>
</dbReference>
<dbReference type="PROSITE" id="PS51375">
    <property type="entry name" value="PPR"/>
    <property type="match status" value="1"/>
</dbReference>
<dbReference type="PROSITE" id="PS50110">
    <property type="entry name" value="RESPONSE_REGULATORY"/>
    <property type="match status" value="1"/>
</dbReference>
<feature type="compositionally biased region" description="Basic and acidic residues" evidence="7">
    <location>
        <begin position="854"/>
        <end position="864"/>
    </location>
</feature>
<dbReference type="NCBIfam" id="TIGR00756">
    <property type="entry name" value="PPR"/>
    <property type="match status" value="1"/>
</dbReference>
<dbReference type="InterPro" id="IPR003594">
    <property type="entry name" value="HATPase_dom"/>
</dbReference>
<dbReference type="Gene3D" id="3.40.50.2300">
    <property type="match status" value="1"/>
</dbReference>
<organism evidence="11 12">
    <name type="scientific">Rehmannia glutinosa</name>
    <name type="common">Chinese foxglove</name>
    <dbReference type="NCBI Taxonomy" id="99300"/>
    <lineage>
        <taxon>Eukaryota</taxon>
        <taxon>Viridiplantae</taxon>
        <taxon>Streptophyta</taxon>
        <taxon>Embryophyta</taxon>
        <taxon>Tracheophyta</taxon>
        <taxon>Spermatophyta</taxon>
        <taxon>Magnoliopsida</taxon>
        <taxon>eudicotyledons</taxon>
        <taxon>Gunneridae</taxon>
        <taxon>Pentapetalae</taxon>
        <taxon>asterids</taxon>
        <taxon>lamiids</taxon>
        <taxon>Lamiales</taxon>
        <taxon>Orobanchaceae</taxon>
        <taxon>Rehmannieae</taxon>
        <taxon>Rehmannia</taxon>
    </lineage>
</organism>
<sequence>MANRQMPDDAVKIYKKMIQSDIKPSIHTYNMIMKSYFIARNCEMGYAVWEEMKRKGCCPDENSYTVLIGDLYGREDQMRPLATFVSCHNLPPYYKDMLVVLSLAGLLIPLWIKRVTKIENEVKLIAHNTNQELVSGIQRTSTLFSPINASAINLVRILSSSLDISNLQFSIIESKVGVATTLFQALSTIPYLSQISYIGLDGLFFTYYTEGNQLYALYSNSTLSLGTENYTWYMQPANRDTGKLYGEAIKSPPFAIVNSTWFEEALNSSNVYASIGTGWGTSRDILFLSTVGMDGKGAVSLGFSMKFLIDFLIDEIAFYKGSLYLATTDGNLLTQGIPNTRMILMAGNRVSFKLLGHDDDQVSEVGNVTCLSEKGMFGDSVFSIWGRKYFVNCSPVEIAGLKLVYVLALPQNNFSSRIHKNIRLAFVLLILMIGDIVITICSFVYLIVLAAEREMYLCGALINQMEATQQSERKSMNKSLAFASASHDIRASLAGITGLIEICRNEVSKKDPSRSDMLTNLQQMEACTRDLLGILNSILDTSKIEAGKMQLEEEEFDIEQLLEDVVDLYHPVGMKKGIDVILDPYDGSVMKSSCVKGDRGKLKQILSNLLSNAVKFTSEGHVIVRAWARKPSLRNVSNRSNSISCLFCWLFKNERAYNESEVMSTSIQRDTSRVEYVFEVNDTGKGIPKEKQKSVFENYVQVKETALGQEGTGLGLGIVQSLVRLMGGEIGIVDKEIGERGSCFRFNVLLSTCEPDICTNATSALDIEANNGDYISGPIIRIHMSPKTERSQVLLFIQSVERSKVVQNFMQRLGIRVHVVKQHQQLSPALKKIKRKLNLSHHSSWGKSDGNSTSDEHASCKQSKEVPLSSLDGIDDILPSQKRLNAWGSFSGFVMVVIETRAGPFREISRAIADLRRDLNDNCYSRVVWLDNPSDASNSNFQGLDEDKLPLSDLVISKPFHGSRLYRIIALLPEFGGTQPRRGERSHNVEKVTSTSYVASKSGVNGKSCVYQKSEIEEVGGSNNKKPLMGKKILVADDDPIGRKIATFVVSQLGANIFSCENGEEAWKLVCKSLDDGTNVGASKDSVPFDCILMDCEMAVMDGIEATRRIREAEEIYGVHTPIIALTAHSRGEEIDKMIEAGVDGYLTKPLNKENLMKVISELISKI</sequence>
<evidence type="ECO:0000256" key="3">
    <source>
        <dbReference type="ARBA" id="ARBA00022553"/>
    </source>
</evidence>
<evidence type="ECO:0000259" key="9">
    <source>
        <dbReference type="PROSITE" id="PS50109"/>
    </source>
</evidence>
<keyword evidence="8" id="KW-1133">Transmembrane helix</keyword>
<feature type="transmembrane region" description="Helical" evidence="8">
    <location>
        <begin position="424"/>
        <end position="448"/>
    </location>
</feature>
<keyword evidence="4" id="KW-0677">Repeat</keyword>
<proteinExistence type="predicted"/>
<protein>
    <recommendedName>
        <fullName evidence="2">histidine kinase</fullName>
        <ecNumber evidence="2">2.7.13.3</ecNumber>
    </recommendedName>
</protein>
<dbReference type="InterPro" id="IPR036890">
    <property type="entry name" value="HATPase_C_sf"/>
</dbReference>
<dbReference type="InterPro" id="IPR003661">
    <property type="entry name" value="HisK_dim/P_dom"/>
</dbReference>
<evidence type="ECO:0000256" key="1">
    <source>
        <dbReference type="ARBA" id="ARBA00000085"/>
    </source>
</evidence>
<dbReference type="SMART" id="SM00387">
    <property type="entry name" value="HATPase_c"/>
    <property type="match status" value="1"/>
</dbReference>
<dbReference type="CDD" id="cd00082">
    <property type="entry name" value="HisKA"/>
    <property type="match status" value="1"/>
</dbReference>
<dbReference type="PROSITE" id="PS50109">
    <property type="entry name" value="HIS_KIN"/>
    <property type="match status" value="1"/>
</dbReference>
<dbReference type="Gene3D" id="3.30.565.10">
    <property type="entry name" value="Histidine kinase-like ATPase, C-terminal domain"/>
    <property type="match status" value="1"/>
</dbReference>
<dbReference type="InterPro" id="IPR005467">
    <property type="entry name" value="His_kinase_dom"/>
</dbReference>
<dbReference type="Proteomes" id="UP001318860">
    <property type="component" value="Unassembled WGS sequence"/>
</dbReference>
<feature type="domain" description="Response regulatory" evidence="10">
    <location>
        <begin position="1032"/>
        <end position="1164"/>
    </location>
</feature>
<feature type="domain" description="Histidine kinase" evidence="9">
    <location>
        <begin position="484"/>
        <end position="752"/>
    </location>
</feature>
<evidence type="ECO:0000256" key="2">
    <source>
        <dbReference type="ARBA" id="ARBA00012438"/>
    </source>
</evidence>
<dbReference type="PANTHER" id="PTHR43719:SF75">
    <property type="entry name" value="HISTIDINE KINASE CKI1"/>
    <property type="match status" value="1"/>
</dbReference>
<dbReference type="EMBL" id="JABTTQ020000099">
    <property type="protein sequence ID" value="KAK6141687.1"/>
    <property type="molecule type" value="Genomic_DNA"/>
</dbReference>
<dbReference type="Pfam" id="PF00072">
    <property type="entry name" value="Response_reg"/>
    <property type="match status" value="1"/>
</dbReference>
<keyword evidence="12" id="KW-1185">Reference proteome</keyword>
<dbReference type="InterPro" id="IPR002885">
    <property type="entry name" value="PPR_rpt"/>
</dbReference>
<comment type="catalytic activity">
    <reaction evidence="1">
        <text>ATP + protein L-histidine = ADP + protein N-phospho-L-histidine.</text>
        <dbReference type="EC" id="2.7.13.3"/>
    </reaction>
</comment>
<dbReference type="CDD" id="cd17546">
    <property type="entry name" value="REC_hyHK_CKI1_RcsC-like"/>
    <property type="match status" value="1"/>
</dbReference>
<evidence type="ECO:0000256" key="8">
    <source>
        <dbReference type="SAM" id="Phobius"/>
    </source>
</evidence>
<feature type="repeat" description="PPR" evidence="6">
    <location>
        <begin position="25"/>
        <end position="59"/>
    </location>
</feature>
<evidence type="ECO:0000256" key="6">
    <source>
        <dbReference type="PROSITE-ProRule" id="PRU00708"/>
    </source>
</evidence>
<dbReference type="InterPro" id="IPR050956">
    <property type="entry name" value="2C_system_His_kinase"/>
</dbReference>
<dbReference type="InterPro" id="IPR036097">
    <property type="entry name" value="HisK_dim/P_sf"/>
</dbReference>
<dbReference type="PANTHER" id="PTHR43719">
    <property type="entry name" value="TWO-COMPONENT HISTIDINE KINASE"/>
    <property type="match status" value="1"/>
</dbReference>
<dbReference type="SUPFAM" id="SSF52172">
    <property type="entry name" value="CheY-like"/>
    <property type="match status" value="1"/>
</dbReference>
<gene>
    <name evidence="11" type="ORF">DH2020_024580</name>
</gene>
<evidence type="ECO:0000256" key="7">
    <source>
        <dbReference type="SAM" id="MobiDB-lite"/>
    </source>
</evidence>
<dbReference type="InterPro" id="IPR004358">
    <property type="entry name" value="Sig_transdc_His_kin-like_C"/>
</dbReference>
<keyword evidence="8" id="KW-0472">Membrane</keyword>
<feature type="modified residue" description="4-aspartylphosphate" evidence="5">
    <location>
        <position position="1095"/>
    </location>
</feature>
<name>A0ABR0W5Z3_REHGL</name>
<dbReference type="SMART" id="SM00448">
    <property type="entry name" value="REC"/>
    <property type="match status" value="1"/>
</dbReference>
<feature type="compositionally biased region" description="Polar residues" evidence="7">
    <location>
        <begin position="841"/>
        <end position="853"/>
    </location>
</feature>
<evidence type="ECO:0000256" key="4">
    <source>
        <dbReference type="ARBA" id="ARBA00022737"/>
    </source>
</evidence>
<keyword evidence="3 5" id="KW-0597">Phosphoprotein</keyword>
<accession>A0ABR0W5Z3</accession>
<evidence type="ECO:0000256" key="5">
    <source>
        <dbReference type="PROSITE-ProRule" id="PRU00169"/>
    </source>
</evidence>
<dbReference type="InterPro" id="IPR011990">
    <property type="entry name" value="TPR-like_helical_dom_sf"/>
</dbReference>
<dbReference type="Pfam" id="PF13041">
    <property type="entry name" value="PPR_2"/>
    <property type="match status" value="1"/>
</dbReference>
<dbReference type="InterPro" id="IPR001789">
    <property type="entry name" value="Sig_transdc_resp-reg_receiver"/>
</dbReference>
<dbReference type="SUPFAM" id="SSF55874">
    <property type="entry name" value="ATPase domain of HSP90 chaperone/DNA topoisomerase II/histidine kinase"/>
    <property type="match status" value="1"/>
</dbReference>
<comment type="caution">
    <text evidence="11">The sequence shown here is derived from an EMBL/GenBank/DDBJ whole genome shotgun (WGS) entry which is preliminary data.</text>
</comment>
<dbReference type="Pfam" id="PF00512">
    <property type="entry name" value="HisKA"/>
    <property type="match status" value="1"/>
</dbReference>
<dbReference type="PRINTS" id="PR00344">
    <property type="entry name" value="BCTRLSENSOR"/>
</dbReference>
<keyword evidence="8" id="KW-0812">Transmembrane</keyword>
<dbReference type="InterPro" id="IPR011006">
    <property type="entry name" value="CheY-like_superfamily"/>
</dbReference>
<dbReference type="Pfam" id="PF02518">
    <property type="entry name" value="HATPase_c"/>
    <property type="match status" value="1"/>
</dbReference>
<reference evidence="11 12" key="1">
    <citation type="journal article" date="2021" name="Comput. Struct. Biotechnol. J.">
        <title>De novo genome assembly of the potent medicinal plant Rehmannia glutinosa using nanopore technology.</title>
        <authorList>
            <person name="Ma L."/>
            <person name="Dong C."/>
            <person name="Song C."/>
            <person name="Wang X."/>
            <person name="Zheng X."/>
            <person name="Niu Y."/>
            <person name="Chen S."/>
            <person name="Feng W."/>
        </authorList>
    </citation>
    <scope>NUCLEOTIDE SEQUENCE [LARGE SCALE GENOMIC DNA]</scope>
    <source>
        <strain evidence="11">DH-2019</strain>
    </source>
</reference>
<dbReference type="SMART" id="SM00388">
    <property type="entry name" value="HisKA"/>
    <property type="match status" value="1"/>
</dbReference>
<feature type="region of interest" description="Disordered" evidence="7">
    <location>
        <begin position="841"/>
        <end position="864"/>
    </location>
</feature>
<evidence type="ECO:0000313" key="11">
    <source>
        <dbReference type="EMBL" id="KAK6141687.1"/>
    </source>
</evidence>
<dbReference type="SUPFAM" id="SSF47384">
    <property type="entry name" value="Homodimeric domain of signal transducing histidine kinase"/>
    <property type="match status" value="1"/>
</dbReference>
<dbReference type="EC" id="2.7.13.3" evidence="2"/>
<evidence type="ECO:0000313" key="12">
    <source>
        <dbReference type="Proteomes" id="UP001318860"/>
    </source>
</evidence>
<evidence type="ECO:0000259" key="10">
    <source>
        <dbReference type="PROSITE" id="PS50110"/>
    </source>
</evidence>